<accession>A0A378Y617</accession>
<reference evidence="1 2" key="1">
    <citation type="submission" date="2018-06" db="EMBL/GenBank/DDBJ databases">
        <authorList>
            <consortium name="Pathogen Informatics"/>
            <person name="Doyle S."/>
        </authorList>
    </citation>
    <scope>NUCLEOTIDE SEQUENCE [LARGE SCALE GENOMIC DNA]</scope>
    <source>
        <strain evidence="1 2">NCTC1934</strain>
    </source>
</reference>
<dbReference type="Proteomes" id="UP000255467">
    <property type="component" value="Unassembled WGS sequence"/>
</dbReference>
<sequence>MLALLHRYADAIERDLARIYGIRYSDRWRFDQDGTRRLTLREIWIRIQELPHDSSLVRATNQGRARWSTTDYLLADLWQAWTGKPHYARPKTEAQKQITAKRRAAEQKVNRRFAARRRAIEASTKNGGDA</sequence>
<gene>
    <name evidence="1" type="ORF">NCTC1934_00083</name>
</gene>
<dbReference type="EMBL" id="UGRY01000002">
    <property type="protein sequence ID" value="SUA72655.1"/>
    <property type="molecule type" value="Genomic_DNA"/>
</dbReference>
<dbReference type="RefSeq" id="WP_115061428.1">
    <property type="nucleotide sequence ID" value="NZ_UGRY01000002.1"/>
</dbReference>
<evidence type="ECO:0000313" key="2">
    <source>
        <dbReference type="Proteomes" id="UP000255467"/>
    </source>
</evidence>
<dbReference type="OrthoDB" id="4570395at2"/>
<proteinExistence type="predicted"/>
<protein>
    <submittedName>
        <fullName evidence="1">Uncharacterized protein</fullName>
    </submittedName>
</protein>
<keyword evidence="2" id="KW-1185">Reference proteome</keyword>
<dbReference type="AlphaFoldDB" id="A0A378Y617"/>
<organism evidence="1 2">
    <name type="scientific">Nocardia otitidiscaviarum</name>
    <dbReference type="NCBI Taxonomy" id="1823"/>
    <lineage>
        <taxon>Bacteria</taxon>
        <taxon>Bacillati</taxon>
        <taxon>Actinomycetota</taxon>
        <taxon>Actinomycetes</taxon>
        <taxon>Mycobacteriales</taxon>
        <taxon>Nocardiaceae</taxon>
        <taxon>Nocardia</taxon>
    </lineage>
</organism>
<evidence type="ECO:0000313" key="1">
    <source>
        <dbReference type="EMBL" id="SUA72655.1"/>
    </source>
</evidence>
<name>A0A378Y617_9NOCA</name>